<dbReference type="AlphaFoldDB" id="A0A640T5Q4"/>
<dbReference type="Proteomes" id="UP000430079">
    <property type="component" value="Unassembled WGS sequence"/>
</dbReference>
<protein>
    <submittedName>
        <fullName evidence="1">Uncharacterized protein</fullName>
    </submittedName>
</protein>
<sequence length="204" mass="19043">MEVVGAVCGAADVGELEVRWMGREVAGGAGAGPGGVARAADCWRVGGVGEVSGWGAGVGVGAGVPVPGAMGARCTTGMAGVVGAVRTVCDGVSEGLGGRAGPGAGAGAPGVVGAGCIMGMPRAAGAVRTVREGLGVRTGVGADTGFRRATAGTAAARRDAGPAVPEGPAALSGLAVLVVVRRGMAEGACTLERCTAAGPAAAAP</sequence>
<name>A0A640T5Q4_9ACTN</name>
<proteinExistence type="predicted"/>
<comment type="caution">
    <text evidence="1">The sequence shown here is derived from an EMBL/GenBank/DDBJ whole genome shotgun (WGS) entry which is preliminary data.</text>
</comment>
<evidence type="ECO:0000313" key="2">
    <source>
        <dbReference type="Proteomes" id="UP000430079"/>
    </source>
</evidence>
<gene>
    <name evidence="1" type="ORF">Sgleb_64190</name>
</gene>
<evidence type="ECO:0000313" key="1">
    <source>
        <dbReference type="EMBL" id="GFE18372.1"/>
    </source>
</evidence>
<dbReference type="EMBL" id="BLIO01000001">
    <property type="protein sequence ID" value="GFE18372.1"/>
    <property type="molecule type" value="Genomic_DNA"/>
</dbReference>
<organism evidence="1 2">
    <name type="scientific">Streptomyces glebosus</name>
    <dbReference type="NCBI Taxonomy" id="249580"/>
    <lineage>
        <taxon>Bacteria</taxon>
        <taxon>Bacillati</taxon>
        <taxon>Actinomycetota</taxon>
        <taxon>Actinomycetes</taxon>
        <taxon>Kitasatosporales</taxon>
        <taxon>Streptomycetaceae</taxon>
        <taxon>Streptomyces</taxon>
    </lineage>
</organism>
<reference evidence="1 2" key="1">
    <citation type="submission" date="2019-12" db="EMBL/GenBank/DDBJ databases">
        <title>Whole genome shotgun sequence of Streptomyces hygroscopicus subsp. glebosus NBRC 13786.</title>
        <authorList>
            <person name="Ichikawa N."/>
            <person name="Kimura A."/>
            <person name="Kitahashi Y."/>
            <person name="Komaki H."/>
            <person name="Tamura T."/>
        </authorList>
    </citation>
    <scope>NUCLEOTIDE SEQUENCE [LARGE SCALE GENOMIC DNA]</scope>
    <source>
        <strain evidence="1 2">NBRC 13786</strain>
    </source>
</reference>
<keyword evidence="2" id="KW-1185">Reference proteome</keyword>
<accession>A0A640T5Q4</accession>